<dbReference type="Proteomes" id="UP001165583">
    <property type="component" value="Unassembled WGS sequence"/>
</dbReference>
<gene>
    <name evidence="1" type="ORF">NZK81_13655</name>
</gene>
<name>A0ABT2I704_9SPHN</name>
<sequence>MNIYEFCEQFRVPLGKARKMEKAGVLILDSGESEYAAEIRLQLRKGQPLTVLQILHIIEDRGILSELWQYTEKAKGQFEALGNFNEEAAPKEVAYRIRDAAHRDDAAISVMVGWLMEAIPDEPVRHHWLAVRLLLGIPASVRKLEVPYIRSALLNCRKSPDFARWWRSEQVGSVSRTVYQRPERLYDL</sequence>
<dbReference type="RefSeq" id="WP_260046678.1">
    <property type="nucleotide sequence ID" value="NZ_JANZXA010000009.1"/>
</dbReference>
<comment type="caution">
    <text evidence="1">The sequence shown here is derived from an EMBL/GenBank/DDBJ whole genome shotgun (WGS) entry which is preliminary data.</text>
</comment>
<dbReference type="EMBL" id="JANZXA010000009">
    <property type="protein sequence ID" value="MCT2400600.1"/>
    <property type="molecule type" value="Genomic_DNA"/>
</dbReference>
<evidence type="ECO:0000313" key="1">
    <source>
        <dbReference type="EMBL" id="MCT2400600.1"/>
    </source>
</evidence>
<protein>
    <recommendedName>
        <fullName evidence="3">HEAT repeat domain-containing protein</fullName>
    </recommendedName>
</protein>
<evidence type="ECO:0008006" key="3">
    <source>
        <dbReference type="Google" id="ProtNLM"/>
    </source>
</evidence>
<keyword evidence="2" id="KW-1185">Reference proteome</keyword>
<proteinExistence type="predicted"/>
<organism evidence="1 2">
    <name type="scientific">Novosphingobium mangrovi</name>
    <name type="common">ex Huang et al. 2023</name>
    <dbReference type="NCBI Taxonomy" id="2976432"/>
    <lineage>
        <taxon>Bacteria</taxon>
        <taxon>Pseudomonadati</taxon>
        <taxon>Pseudomonadota</taxon>
        <taxon>Alphaproteobacteria</taxon>
        <taxon>Sphingomonadales</taxon>
        <taxon>Sphingomonadaceae</taxon>
        <taxon>Novosphingobium</taxon>
    </lineage>
</organism>
<accession>A0ABT2I704</accession>
<evidence type="ECO:0000313" key="2">
    <source>
        <dbReference type="Proteomes" id="UP001165583"/>
    </source>
</evidence>
<reference evidence="1" key="1">
    <citation type="submission" date="2022-09" db="EMBL/GenBank/DDBJ databases">
        <title>Novosphingobium sp. Nov., a polycyclic aromatic hydrocarbon-degrading bacterium isolated form mangrove sediments in HongKong.</title>
        <authorList>
            <person name="Hu Z."/>
        </authorList>
    </citation>
    <scope>NUCLEOTIDE SEQUENCE</scope>
    <source>
        <strain evidence="1">HK4-1</strain>
    </source>
</reference>